<reference evidence="6" key="1">
    <citation type="journal article" date="2019" name="bioRxiv">
        <title>Genome diversification in globally distributed novel marine Proteobacteria is linked to environmental adaptation.</title>
        <authorList>
            <person name="Zhou Z."/>
            <person name="Tran P.Q."/>
            <person name="Kieft K."/>
            <person name="Anantharaman K."/>
        </authorList>
    </citation>
    <scope>NUCLEOTIDE SEQUENCE [LARGE SCALE GENOMIC DNA]</scope>
</reference>
<proteinExistence type="inferred from homology"/>
<evidence type="ECO:0000256" key="4">
    <source>
        <dbReference type="ARBA" id="ARBA00023239"/>
    </source>
</evidence>
<dbReference type="Pfam" id="PF01329">
    <property type="entry name" value="Pterin_4a"/>
    <property type="match status" value="1"/>
</dbReference>
<gene>
    <name evidence="5" type="ORF">EYQ16_01910</name>
</gene>
<protein>
    <recommendedName>
        <fullName evidence="3">4a-hydroxytetrahydrobiopterin dehydratase</fullName>
        <ecNumber evidence="3">4.2.1.96</ecNumber>
    </recommendedName>
</protein>
<name>A0A7C7ZFR6_9ARCH</name>
<comment type="caution">
    <text evidence="5">The sequence shown here is derived from an EMBL/GenBank/DDBJ whole genome shotgun (WGS) entry which is preliminary data.</text>
</comment>
<evidence type="ECO:0000313" key="6">
    <source>
        <dbReference type="Proteomes" id="UP000589516"/>
    </source>
</evidence>
<dbReference type="PANTHER" id="PTHR12599">
    <property type="entry name" value="PTERIN-4-ALPHA-CARBINOLAMINE DEHYDRATASE"/>
    <property type="match status" value="1"/>
</dbReference>
<comment type="similarity">
    <text evidence="2">Belongs to the pterin-4-alpha-carbinolamine dehydratase family.</text>
</comment>
<dbReference type="SUPFAM" id="SSF55248">
    <property type="entry name" value="PCD-like"/>
    <property type="match status" value="1"/>
</dbReference>
<dbReference type="Gene3D" id="3.30.1360.20">
    <property type="entry name" value="Transcriptional coactivator/pterin dehydratase"/>
    <property type="match status" value="1"/>
</dbReference>
<evidence type="ECO:0000256" key="3">
    <source>
        <dbReference type="ARBA" id="ARBA00013252"/>
    </source>
</evidence>
<dbReference type="GO" id="GO:0008124">
    <property type="term" value="F:4-alpha-hydroxytetrahydrobiopterin dehydratase activity"/>
    <property type="evidence" value="ECO:0007669"/>
    <property type="project" value="UniProtKB-EC"/>
</dbReference>
<dbReference type="AlphaFoldDB" id="A0A7C7ZFR6"/>
<evidence type="ECO:0000313" key="5">
    <source>
        <dbReference type="EMBL" id="HIG63260.1"/>
    </source>
</evidence>
<evidence type="ECO:0000256" key="1">
    <source>
        <dbReference type="ARBA" id="ARBA00001554"/>
    </source>
</evidence>
<dbReference type="InterPro" id="IPR036428">
    <property type="entry name" value="PCD_sf"/>
</dbReference>
<dbReference type="Proteomes" id="UP000589516">
    <property type="component" value="Unassembled WGS sequence"/>
</dbReference>
<dbReference type="GO" id="GO:0006729">
    <property type="term" value="P:tetrahydrobiopterin biosynthetic process"/>
    <property type="evidence" value="ECO:0007669"/>
    <property type="project" value="InterPro"/>
</dbReference>
<organism evidence="5 6">
    <name type="scientific">Marine Group III euryarchaeote</name>
    <dbReference type="NCBI Taxonomy" id="2173149"/>
    <lineage>
        <taxon>Archaea</taxon>
        <taxon>Methanobacteriati</taxon>
        <taxon>Thermoplasmatota</taxon>
        <taxon>Thermoplasmata</taxon>
        <taxon>Candidatus Thermoprofundales</taxon>
    </lineage>
</organism>
<comment type="catalytic activity">
    <reaction evidence="1">
        <text>(4aS,6R)-4a-hydroxy-L-erythro-5,6,7,8-tetrahydrobiopterin = (6R)-L-erythro-6,7-dihydrobiopterin + H2O</text>
        <dbReference type="Rhea" id="RHEA:11920"/>
        <dbReference type="ChEBI" id="CHEBI:15377"/>
        <dbReference type="ChEBI" id="CHEBI:15642"/>
        <dbReference type="ChEBI" id="CHEBI:43120"/>
        <dbReference type="EC" id="4.2.1.96"/>
    </reaction>
</comment>
<evidence type="ECO:0000256" key="2">
    <source>
        <dbReference type="ARBA" id="ARBA00006472"/>
    </source>
</evidence>
<sequence>MPDLLSDGEIDKALKGMDGWSHDDVYHWLFKDFSFDTFGSAVTFVNRVAEVAEEMNHHPDILIFAYSSVKITTTTHDDNGITNKDIALAESIEILISG</sequence>
<accession>A0A7C7ZFR6</accession>
<keyword evidence="4 5" id="KW-0456">Lyase</keyword>
<dbReference type="InterPro" id="IPR001533">
    <property type="entry name" value="Pterin_deHydtase"/>
</dbReference>
<dbReference type="PANTHER" id="PTHR12599:SF0">
    <property type="entry name" value="PTERIN-4-ALPHA-CARBINOLAMINE DEHYDRATASE"/>
    <property type="match status" value="1"/>
</dbReference>
<dbReference type="CDD" id="cd00488">
    <property type="entry name" value="PCD_DCoH"/>
    <property type="match status" value="1"/>
</dbReference>
<dbReference type="EMBL" id="DUAV01000018">
    <property type="protein sequence ID" value="HIG63260.1"/>
    <property type="molecule type" value="Genomic_DNA"/>
</dbReference>
<dbReference type="EC" id="4.2.1.96" evidence="3"/>
<dbReference type="NCBIfam" id="NF002017">
    <property type="entry name" value="PRK00823.1-2"/>
    <property type="match status" value="1"/>
</dbReference>